<name>A0A059A1Y0_EUCGR</name>
<accession>A0A059A1Y0</accession>
<evidence type="ECO:0000313" key="1">
    <source>
        <dbReference type="EMBL" id="KCW47744.1"/>
    </source>
</evidence>
<dbReference type="InParanoid" id="A0A059A1Y0"/>
<dbReference type="AlphaFoldDB" id="A0A059A1Y0"/>
<sequence>MAFQYVFEALWMKIYQFFHAFVGRDDDILLRNWALTMMFELFKMAVCLGVRYINREEILRFCHKWIGFISDSRHPNASID</sequence>
<gene>
    <name evidence="1" type="ORF">EUGRSUZ_K01494</name>
</gene>
<proteinExistence type="predicted"/>
<dbReference type="EMBL" id="KK198763">
    <property type="protein sequence ID" value="KCW47744.1"/>
    <property type="molecule type" value="Genomic_DNA"/>
</dbReference>
<dbReference type="Gramene" id="KCW47744">
    <property type="protein sequence ID" value="KCW47744"/>
    <property type="gene ID" value="EUGRSUZ_K01494"/>
</dbReference>
<organism evidence="1">
    <name type="scientific">Eucalyptus grandis</name>
    <name type="common">Flooded gum</name>
    <dbReference type="NCBI Taxonomy" id="71139"/>
    <lineage>
        <taxon>Eukaryota</taxon>
        <taxon>Viridiplantae</taxon>
        <taxon>Streptophyta</taxon>
        <taxon>Embryophyta</taxon>
        <taxon>Tracheophyta</taxon>
        <taxon>Spermatophyta</taxon>
        <taxon>Magnoliopsida</taxon>
        <taxon>eudicotyledons</taxon>
        <taxon>Gunneridae</taxon>
        <taxon>Pentapetalae</taxon>
        <taxon>rosids</taxon>
        <taxon>malvids</taxon>
        <taxon>Myrtales</taxon>
        <taxon>Myrtaceae</taxon>
        <taxon>Myrtoideae</taxon>
        <taxon>Eucalypteae</taxon>
        <taxon>Eucalyptus</taxon>
    </lineage>
</organism>
<reference evidence="1" key="1">
    <citation type="submission" date="2013-07" db="EMBL/GenBank/DDBJ databases">
        <title>The genome of Eucalyptus grandis.</title>
        <authorList>
            <person name="Schmutz J."/>
            <person name="Hayes R."/>
            <person name="Myburg A."/>
            <person name="Tuskan G."/>
            <person name="Grattapaglia D."/>
            <person name="Rokhsar D.S."/>
        </authorList>
    </citation>
    <scope>NUCLEOTIDE SEQUENCE</scope>
    <source>
        <tissue evidence="1">Leaf extractions</tissue>
    </source>
</reference>
<protein>
    <submittedName>
        <fullName evidence="1">Uncharacterized protein</fullName>
    </submittedName>
</protein>